<evidence type="ECO:0000256" key="1">
    <source>
        <dbReference type="ARBA" id="ARBA00009437"/>
    </source>
</evidence>
<reference evidence="6 7" key="1">
    <citation type="journal article" date="2017" name="BMC Genomics">
        <title>Comparative genomic and phylogenomic analyses of the Bifidobacteriaceae family.</title>
        <authorList>
            <person name="Lugli G.A."/>
            <person name="Milani C."/>
            <person name="Turroni F."/>
            <person name="Duranti S."/>
            <person name="Mancabelli L."/>
            <person name="Mangifesta M."/>
            <person name="Ferrario C."/>
            <person name="Modesto M."/>
            <person name="Mattarelli P."/>
            <person name="Jiri K."/>
            <person name="van Sinderen D."/>
            <person name="Ventura M."/>
        </authorList>
    </citation>
    <scope>NUCLEOTIDE SEQUENCE [LARGE SCALE GENOMIC DNA]</scope>
    <source>
        <strain evidence="6 7">DSM 100201</strain>
    </source>
</reference>
<evidence type="ECO:0000313" key="6">
    <source>
        <dbReference type="EMBL" id="OZG55547.1"/>
    </source>
</evidence>
<evidence type="ECO:0000256" key="2">
    <source>
        <dbReference type="ARBA" id="ARBA00023015"/>
    </source>
</evidence>
<accession>A0A261F8R3</accession>
<dbReference type="GO" id="GO:0005829">
    <property type="term" value="C:cytosol"/>
    <property type="evidence" value="ECO:0007669"/>
    <property type="project" value="TreeGrafter"/>
</dbReference>
<dbReference type="Proteomes" id="UP000216444">
    <property type="component" value="Unassembled WGS sequence"/>
</dbReference>
<dbReference type="GO" id="GO:0003700">
    <property type="term" value="F:DNA-binding transcription factor activity"/>
    <property type="evidence" value="ECO:0007669"/>
    <property type="project" value="InterPro"/>
</dbReference>
<dbReference type="GO" id="GO:0003677">
    <property type="term" value="F:DNA binding"/>
    <property type="evidence" value="ECO:0007669"/>
    <property type="project" value="UniProtKB-KW"/>
</dbReference>
<evidence type="ECO:0000256" key="4">
    <source>
        <dbReference type="ARBA" id="ARBA00023163"/>
    </source>
</evidence>
<dbReference type="EMBL" id="MWWV01000019">
    <property type="protein sequence ID" value="OZG55547.1"/>
    <property type="molecule type" value="Genomic_DNA"/>
</dbReference>
<dbReference type="PANTHER" id="PTHR30419">
    <property type="entry name" value="HTH-TYPE TRANSCRIPTIONAL REGULATOR YBHD"/>
    <property type="match status" value="1"/>
</dbReference>
<dbReference type="Gene3D" id="1.10.10.10">
    <property type="entry name" value="Winged helix-like DNA-binding domain superfamily/Winged helix DNA-binding domain"/>
    <property type="match status" value="1"/>
</dbReference>
<dbReference type="InterPro" id="IPR050950">
    <property type="entry name" value="HTH-type_LysR_regulators"/>
</dbReference>
<dbReference type="Gene3D" id="3.40.190.290">
    <property type="match status" value="1"/>
</dbReference>
<dbReference type="CDD" id="cd05466">
    <property type="entry name" value="PBP2_LTTR_substrate"/>
    <property type="match status" value="1"/>
</dbReference>
<keyword evidence="2" id="KW-0805">Transcription regulation</keyword>
<comment type="similarity">
    <text evidence="1">Belongs to the LysR transcriptional regulatory family.</text>
</comment>
<sequence length="292" mass="31887">MELKVLRHFIAVVEEGGVTAAADVLRISQPALSRQMSGFEDELGVKLFVRGNRAREIALTGEGRLMYRRAREIVELADRARSEMGEGRDIVGEVHIAAAQSVVMHTVARAAMLLRGRHPNITVQLHDDFGANIMERLDNGLADFGVLVQPVDMGRYGSLPLPGGDPMGVLMRRDHPLAERTRIEPRDLDGVPLIMPRGVLERGDLSGWLGRYAKRLRVVGTTNLMYNASCFVQEGYACAVGPEGMVDASDATGLCFRPFAPEVSTHLAIAWKAAQPLPPAADAFLQALRDVL</sequence>
<dbReference type="PROSITE" id="PS50931">
    <property type="entry name" value="HTH_LYSR"/>
    <property type="match status" value="1"/>
</dbReference>
<gene>
    <name evidence="6" type="ORF">BTIS_2124</name>
</gene>
<dbReference type="InterPro" id="IPR005119">
    <property type="entry name" value="LysR_subst-bd"/>
</dbReference>
<dbReference type="PRINTS" id="PR00039">
    <property type="entry name" value="HTHLYSR"/>
</dbReference>
<keyword evidence="7" id="KW-1185">Reference proteome</keyword>
<keyword evidence="3" id="KW-0238">DNA-binding</keyword>
<dbReference type="InterPro" id="IPR036388">
    <property type="entry name" value="WH-like_DNA-bd_sf"/>
</dbReference>
<comment type="caution">
    <text evidence="6">The sequence shown here is derived from an EMBL/GenBank/DDBJ whole genome shotgun (WGS) entry which is preliminary data.</text>
</comment>
<dbReference type="SUPFAM" id="SSF46785">
    <property type="entry name" value="Winged helix' DNA-binding domain"/>
    <property type="match status" value="1"/>
</dbReference>
<keyword evidence="4" id="KW-0804">Transcription</keyword>
<evidence type="ECO:0000256" key="3">
    <source>
        <dbReference type="ARBA" id="ARBA00023125"/>
    </source>
</evidence>
<dbReference type="Pfam" id="PF03466">
    <property type="entry name" value="LysR_substrate"/>
    <property type="match status" value="1"/>
</dbReference>
<evidence type="ECO:0000259" key="5">
    <source>
        <dbReference type="PROSITE" id="PS50931"/>
    </source>
</evidence>
<dbReference type="PANTHER" id="PTHR30419:SF8">
    <property type="entry name" value="NITROGEN ASSIMILATION TRANSCRIPTIONAL ACTIVATOR-RELATED"/>
    <property type="match status" value="1"/>
</dbReference>
<feature type="domain" description="HTH lysR-type" evidence="5">
    <location>
        <begin position="1"/>
        <end position="60"/>
    </location>
</feature>
<dbReference type="InterPro" id="IPR000847">
    <property type="entry name" value="LysR_HTH_N"/>
</dbReference>
<evidence type="ECO:0000313" key="7">
    <source>
        <dbReference type="Proteomes" id="UP000216444"/>
    </source>
</evidence>
<organism evidence="6 7">
    <name type="scientific">Bifidobacterium tissieri</name>
    <dbReference type="NCBI Taxonomy" id="1630162"/>
    <lineage>
        <taxon>Bacteria</taxon>
        <taxon>Bacillati</taxon>
        <taxon>Actinomycetota</taxon>
        <taxon>Actinomycetes</taxon>
        <taxon>Bifidobacteriales</taxon>
        <taxon>Bifidobacteriaceae</taxon>
        <taxon>Bifidobacterium</taxon>
    </lineage>
</organism>
<protein>
    <submittedName>
        <fullName evidence="6">LysR family transcriptional regulator</fullName>
    </submittedName>
</protein>
<dbReference type="RefSeq" id="WP_094665353.1">
    <property type="nucleotide sequence ID" value="NZ_MWWV01000019.1"/>
</dbReference>
<dbReference type="SUPFAM" id="SSF53850">
    <property type="entry name" value="Periplasmic binding protein-like II"/>
    <property type="match status" value="1"/>
</dbReference>
<name>A0A261F8R3_9BIFI</name>
<dbReference type="Pfam" id="PF00126">
    <property type="entry name" value="HTH_1"/>
    <property type="match status" value="1"/>
</dbReference>
<dbReference type="InterPro" id="IPR036390">
    <property type="entry name" value="WH_DNA-bd_sf"/>
</dbReference>
<dbReference type="AlphaFoldDB" id="A0A261F8R3"/>
<proteinExistence type="inferred from homology"/>
<dbReference type="FunFam" id="1.10.10.10:FF:000001">
    <property type="entry name" value="LysR family transcriptional regulator"/>
    <property type="match status" value="1"/>
</dbReference>